<dbReference type="PROSITE" id="PS50949">
    <property type="entry name" value="HTH_GNTR"/>
    <property type="match status" value="1"/>
</dbReference>
<protein>
    <submittedName>
        <fullName evidence="5">DNA-binding FadR family transcriptional regulator</fullName>
    </submittedName>
</protein>
<evidence type="ECO:0000313" key="5">
    <source>
        <dbReference type="EMBL" id="PJJ65158.1"/>
    </source>
</evidence>
<dbReference type="SUPFAM" id="SSF48008">
    <property type="entry name" value="GntR ligand-binding domain-like"/>
    <property type="match status" value="1"/>
</dbReference>
<dbReference type="InterPro" id="IPR036390">
    <property type="entry name" value="WH_DNA-bd_sf"/>
</dbReference>
<gene>
    <name evidence="5" type="ORF">CLV54_0187</name>
</gene>
<dbReference type="SUPFAM" id="SSF46785">
    <property type="entry name" value="Winged helix' DNA-binding domain"/>
    <property type="match status" value="1"/>
</dbReference>
<evidence type="ECO:0000259" key="4">
    <source>
        <dbReference type="PROSITE" id="PS50949"/>
    </source>
</evidence>
<comment type="caution">
    <text evidence="5">The sequence shown here is derived from an EMBL/GenBank/DDBJ whole genome shotgun (WGS) entry which is preliminary data.</text>
</comment>
<evidence type="ECO:0000313" key="6">
    <source>
        <dbReference type="Proteomes" id="UP000230161"/>
    </source>
</evidence>
<dbReference type="PANTHER" id="PTHR43537">
    <property type="entry name" value="TRANSCRIPTIONAL REGULATOR, GNTR FAMILY"/>
    <property type="match status" value="1"/>
</dbReference>
<keyword evidence="2 5" id="KW-0238">DNA-binding</keyword>
<dbReference type="Proteomes" id="UP000230161">
    <property type="component" value="Unassembled WGS sequence"/>
</dbReference>
<feature type="domain" description="HTH gntR-type" evidence="4">
    <location>
        <begin position="5"/>
        <end position="77"/>
    </location>
</feature>
<dbReference type="PRINTS" id="PR00035">
    <property type="entry name" value="HTHGNTR"/>
</dbReference>
<dbReference type="InterPro" id="IPR008920">
    <property type="entry name" value="TF_FadR/GntR_C"/>
</dbReference>
<keyword evidence="3" id="KW-0804">Transcription</keyword>
<dbReference type="AlphaFoldDB" id="A0A2M9C3Q9"/>
<dbReference type="SMART" id="SM00345">
    <property type="entry name" value="HTH_GNTR"/>
    <property type="match status" value="1"/>
</dbReference>
<dbReference type="OrthoDB" id="3567645at2"/>
<dbReference type="PANTHER" id="PTHR43537:SF5">
    <property type="entry name" value="UXU OPERON TRANSCRIPTIONAL REGULATOR"/>
    <property type="match status" value="1"/>
</dbReference>
<keyword evidence="1" id="KW-0805">Transcription regulation</keyword>
<dbReference type="EMBL" id="PGFB01000001">
    <property type="protein sequence ID" value="PJJ65158.1"/>
    <property type="molecule type" value="Genomic_DNA"/>
</dbReference>
<dbReference type="CDD" id="cd07377">
    <property type="entry name" value="WHTH_GntR"/>
    <property type="match status" value="1"/>
</dbReference>
<evidence type="ECO:0000256" key="1">
    <source>
        <dbReference type="ARBA" id="ARBA00023015"/>
    </source>
</evidence>
<dbReference type="InterPro" id="IPR000524">
    <property type="entry name" value="Tscrpt_reg_HTH_GntR"/>
</dbReference>
<dbReference type="InterPro" id="IPR036388">
    <property type="entry name" value="WH-like_DNA-bd_sf"/>
</dbReference>
<dbReference type="GO" id="GO:0003677">
    <property type="term" value="F:DNA binding"/>
    <property type="evidence" value="ECO:0007669"/>
    <property type="project" value="UniProtKB-KW"/>
</dbReference>
<dbReference type="Pfam" id="PF00392">
    <property type="entry name" value="GntR"/>
    <property type="match status" value="1"/>
</dbReference>
<reference evidence="5 6" key="1">
    <citation type="submission" date="2017-11" db="EMBL/GenBank/DDBJ databases">
        <title>Genomic Encyclopedia of Archaeal and Bacterial Type Strains, Phase II (KMG-II): From Individual Species to Whole Genera.</title>
        <authorList>
            <person name="Goeker M."/>
        </authorList>
    </citation>
    <scope>NUCLEOTIDE SEQUENCE [LARGE SCALE GENOMIC DNA]</scope>
    <source>
        <strain evidence="5 6">DSM 25625</strain>
    </source>
</reference>
<dbReference type="Gene3D" id="1.20.120.530">
    <property type="entry name" value="GntR ligand-binding domain-like"/>
    <property type="match status" value="1"/>
</dbReference>
<dbReference type="GO" id="GO:0003700">
    <property type="term" value="F:DNA-binding transcription factor activity"/>
    <property type="evidence" value="ECO:0007669"/>
    <property type="project" value="InterPro"/>
</dbReference>
<proteinExistence type="predicted"/>
<organism evidence="5 6">
    <name type="scientific">Compostimonas suwonensis</name>
    <dbReference type="NCBI Taxonomy" id="1048394"/>
    <lineage>
        <taxon>Bacteria</taxon>
        <taxon>Bacillati</taxon>
        <taxon>Actinomycetota</taxon>
        <taxon>Actinomycetes</taxon>
        <taxon>Micrococcales</taxon>
        <taxon>Microbacteriaceae</taxon>
        <taxon>Compostimonas</taxon>
    </lineage>
</organism>
<dbReference type="RefSeq" id="WP_100343085.1">
    <property type="nucleotide sequence ID" value="NZ_PGFB01000001.1"/>
</dbReference>
<dbReference type="SMART" id="SM00895">
    <property type="entry name" value="FCD"/>
    <property type="match status" value="1"/>
</dbReference>
<dbReference type="InterPro" id="IPR011711">
    <property type="entry name" value="GntR_C"/>
</dbReference>
<dbReference type="Gene3D" id="1.10.10.10">
    <property type="entry name" value="Winged helix-like DNA-binding domain superfamily/Winged helix DNA-binding domain"/>
    <property type="match status" value="1"/>
</dbReference>
<keyword evidence="6" id="KW-1185">Reference proteome</keyword>
<evidence type="ECO:0000256" key="2">
    <source>
        <dbReference type="ARBA" id="ARBA00023125"/>
    </source>
</evidence>
<name>A0A2M9C3Q9_9MICO</name>
<evidence type="ECO:0000256" key="3">
    <source>
        <dbReference type="ARBA" id="ARBA00023163"/>
    </source>
</evidence>
<dbReference type="Pfam" id="PF07729">
    <property type="entry name" value="FCD"/>
    <property type="match status" value="1"/>
</dbReference>
<sequence length="249" mass="26253">MADSPRAWETVLAHIESALIDGSLRPGDHLPPERTLAAELGVGRSSVREALRVLEVLGLIRTQTGSGPHAGAIIVATPSGGMSALMRLQVAANGFAVQDVVATRLLLESAIAADLATRGGDLAGSRQLLDAMQSDTLTEAEFLALDAQFHVSLAEASGNEVVAAMMAGLRNSIESYVLAAAERLADWATTSARLRQEHTHILAAIEARDAASARRLLHDHIAGYYAETQVPRIPPAPLADSRLAGRTPH</sequence>
<accession>A0A2M9C3Q9</accession>